<gene>
    <name evidence="1" type="ORF">PACLA_8A008116</name>
</gene>
<evidence type="ECO:0000313" key="1">
    <source>
        <dbReference type="EMBL" id="CAB4037121.1"/>
    </source>
</evidence>
<name>A0A6S7K163_PARCT</name>
<dbReference type="EMBL" id="CACRXK020022758">
    <property type="protein sequence ID" value="CAB4037121.1"/>
    <property type="molecule type" value="Genomic_DNA"/>
</dbReference>
<dbReference type="OrthoDB" id="5985684at2759"/>
<keyword evidence="2" id="KW-1185">Reference proteome</keyword>
<reference evidence="1" key="1">
    <citation type="submission" date="2020-04" db="EMBL/GenBank/DDBJ databases">
        <authorList>
            <person name="Alioto T."/>
            <person name="Alioto T."/>
            <person name="Gomez Garrido J."/>
        </authorList>
    </citation>
    <scope>NUCLEOTIDE SEQUENCE</scope>
    <source>
        <strain evidence="1">A484AB</strain>
    </source>
</reference>
<dbReference type="AlphaFoldDB" id="A0A6S7K163"/>
<evidence type="ECO:0000313" key="2">
    <source>
        <dbReference type="Proteomes" id="UP001152795"/>
    </source>
</evidence>
<dbReference type="Proteomes" id="UP001152795">
    <property type="component" value="Unassembled WGS sequence"/>
</dbReference>
<comment type="caution">
    <text evidence="1">The sequence shown here is derived from an EMBL/GenBank/DDBJ whole genome shotgun (WGS) entry which is preliminary data.</text>
</comment>
<dbReference type="PANTHER" id="PTHR31025:SF9">
    <property type="entry name" value="SI:DKEY-286J15.1"/>
    <property type="match status" value="1"/>
</dbReference>
<organism evidence="1 2">
    <name type="scientific">Paramuricea clavata</name>
    <name type="common">Red gorgonian</name>
    <name type="synonym">Violescent sea-whip</name>
    <dbReference type="NCBI Taxonomy" id="317549"/>
    <lineage>
        <taxon>Eukaryota</taxon>
        <taxon>Metazoa</taxon>
        <taxon>Cnidaria</taxon>
        <taxon>Anthozoa</taxon>
        <taxon>Octocorallia</taxon>
        <taxon>Malacalcyonacea</taxon>
        <taxon>Plexauridae</taxon>
        <taxon>Paramuricea</taxon>
    </lineage>
</organism>
<accession>A0A6S7K163</accession>
<protein>
    <submittedName>
        <fullName evidence="1">Uncharacterized protein</fullName>
    </submittedName>
</protein>
<sequence>MSITAQHTAPVTAAERNHIAMLLIQQYPCLSGSFGSGHNKKNVEAAGLVYEKKKAGRKRKILESSEIIPPIPEGESEHTMNEQHAQLMAFCKSNKQDVMLVRQLMDGTFPKRRKTIIEENERVWKILKDYPPFAKGKGIEIKAELGRILQRERVSQEMKEAFEMIRPRLLATLKRNSKKEIQSLFLELDECDATQITELENRCLIAALPFVLGEKKNASTSVGDLFWKIVDTEEGETNMMKEIEKSSTPRLVSSGTALNVEALCLAAEGMVVCKFGPTNAILNAVVTLLASYYDFNASYPSGLYKNVYIFLEHVLLSKPPSSMPIAVDNFLSEINQ</sequence>
<proteinExistence type="predicted"/>
<dbReference type="PANTHER" id="PTHR31025">
    <property type="entry name" value="SI:CH211-196P9.1-RELATED"/>
    <property type="match status" value="1"/>
</dbReference>